<evidence type="ECO:0000313" key="2">
    <source>
        <dbReference type="EMBL" id="KAJ2780567.1"/>
    </source>
</evidence>
<evidence type="ECO:0000313" key="3">
    <source>
        <dbReference type="Proteomes" id="UP001140172"/>
    </source>
</evidence>
<dbReference type="InterPro" id="IPR003593">
    <property type="entry name" value="AAA+_ATPase"/>
</dbReference>
<dbReference type="GO" id="GO:0000400">
    <property type="term" value="F:four-way junction DNA binding"/>
    <property type="evidence" value="ECO:0007669"/>
    <property type="project" value="TreeGrafter"/>
</dbReference>
<sequence length="316" mass="33507">MSDAADAERDYVSLAQTRLGVSTAGACLLAGRTALQQACHLTPSQTDQALLQLSRAAYPWHQHLQTAGQLRPAERWLSTGSAGLDGILGGRGILSGRVLEVVGESGSGKTQLSLQLAATLLTQTPTVHIAYVSTEGPFPVHRLGEILRARGAENLEALARVHVAELHDAQAFAHAMEYKVGGMVAQGHVGLVVVDSIAGQLRVAEDEDERGFYRRRAGLLLRLGGIMRRWAAAGCSVVCTNQVTDVVDREGVLGAGKAPALGSTWANAIDARVVVSQQRQAPGSPTRRWIALAFAPWAPPAQCEVTLGASGFERMQ</sequence>
<dbReference type="InterPro" id="IPR027417">
    <property type="entry name" value="P-loop_NTPase"/>
</dbReference>
<dbReference type="Proteomes" id="UP001140172">
    <property type="component" value="Unassembled WGS sequence"/>
</dbReference>
<dbReference type="GO" id="GO:0005524">
    <property type="term" value="F:ATP binding"/>
    <property type="evidence" value="ECO:0007669"/>
    <property type="project" value="InterPro"/>
</dbReference>
<keyword evidence="3" id="KW-1185">Reference proteome</keyword>
<dbReference type="GO" id="GO:0140664">
    <property type="term" value="F:ATP-dependent DNA damage sensor activity"/>
    <property type="evidence" value="ECO:0007669"/>
    <property type="project" value="InterPro"/>
</dbReference>
<protein>
    <submittedName>
        <fullName evidence="2">DNA repair protein xrcc3</fullName>
    </submittedName>
</protein>
<accession>A0A9W8H8Z2</accession>
<dbReference type="GO" id="GO:0071140">
    <property type="term" value="P:resolution of mitotic recombination intermediates"/>
    <property type="evidence" value="ECO:0007669"/>
    <property type="project" value="TreeGrafter"/>
</dbReference>
<dbReference type="PANTHER" id="PTHR46487">
    <property type="entry name" value="DNA REPAIR PROTEIN XRCC3"/>
    <property type="match status" value="1"/>
</dbReference>
<dbReference type="Pfam" id="PF08423">
    <property type="entry name" value="Rad51"/>
    <property type="match status" value="1"/>
</dbReference>
<dbReference type="SMART" id="SM00382">
    <property type="entry name" value="AAA"/>
    <property type="match status" value="1"/>
</dbReference>
<dbReference type="InterPro" id="IPR020588">
    <property type="entry name" value="RecA_ATP-bd"/>
</dbReference>
<gene>
    <name evidence="2" type="primary">XRCC3</name>
    <name evidence="2" type="ORF">GGI15_003492</name>
</gene>
<dbReference type="PANTHER" id="PTHR46487:SF1">
    <property type="entry name" value="DNA REPAIR PROTEIN XRCC3"/>
    <property type="match status" value="1"/>
</dbReference>
<dbReference type="AlphaFoldDB" id="A0A9W8H8Z2"/>
<reference evidence="2" key="1">
    <citation type="submission" date="2022-07" db="EMBL/GenBank/DDBJ databases">
        <title>Phylogenomic reconstructions and comparative analyses of Kickxellomycotina fungi.</title>
        <authorList>
            <person name="Reynolds N.K."/>
            <person name="Stajich J.E."/>
            <person name="Barry K."/>
            <person name="Grigoriev I.V."/>
            <person name="Crous P."/>
            <person name="Smith M.E."/>
        </authorList>
    </citation>
    <scope>NUCLEOTIDE SEQUENCE</scope>
    <source>
        <strain evidence="2">BCRC 34489</strain>
    </source>
</reference>
<dbReference type="InterPro" id="IPR013632">
    <property type="entry name" value="Rad51_C"/>
</dbReference>
<dbReference type="Gene3D" id="3.40.50.300">
    <property type="entry name" value="P-loop containing nucleotide triphosphate hydrolases"/>
    <property type="match status" value="1"/>
</dbReference>
<dbReference type="GO" id="GO:0005657">
    <property type="term" value="C:replication fork"/>
    <property type="evidence" value="ECO:0007669"/>
    <property type="project" value="TreeGrafter"/>
</dbReference>
<evidence type="ECO:0000259" key="1">
    <source>
        <dbReference type="PROSITE" id="PS50162"/>
    </source>
</evidence>
<organism evidence="2 3">
    <name type="scientific">Coemansia interrupta</name>
    <dbReference type="NCBI Taxonomy" id="1126814"/>
    <lineage>
        <taxon>Eukaryota</taxon>
        <taxon>Fungi</taxon>
        <taxon>Fungi incertae sedis</taxon>
        <taxon>Zoopagomycota</taxon>
        <taxon>Kickxellomycotina</taxon>
        <taxon>Kickxellomycetes</taxon>
        <taxon>Kickxellales</taxon>
        <taxon>Kickxellaceae</taxon>
        <taxon>Coemansia</taxon>
    </lineage>
</organism>
<dbReference type="GO" id="GO:0033065">
    <property type="term" value="C:Rad51C-XRCC3 complex"/>
    <property type="evidence" value="ECO:0007669"/>
    <property type="project" value="TreeGrafter"/>
</dbReference>
<dbReference type="GO" id="GO:0045003">
    <property type="term" value="P:double-strand break repair via synthesis-dependent strand annealing"/>
    <property type="evidence" value="ECO:0007669"/>
    <property type="project" value="TreeGrafter"/>
</dbReference>
<feature type="domain" description="RecA family profile 1" evidence="1">
    <location>
        <begin position="73"/>
        <end position="243"/>
    </location>
</feature>
<dbReference type="GO" id="GO:0061982">
    <property type="term" value="P:meiosis I cell cycle process"/>
    <property type="evidence" value="ECO:0007669"/>
    <property type="project" value="UniProtKB-ARBA"/>
</dbReference>
<dbReference type="GO" id="GO:0000722">
    <property type="term" value="P:telomere maintenance via recombination"/>
    <property type="evidence" value="ECO:0007669"/>
    <property type="project" value="TreeGrafter"/>
</dbReference>
<dbReference type="SUPFAM" id="SSF52540">
    <property type="entry name" value="P-loop containing nucleoside triphosphate hydrolases"/>
    <property type="match status" value="1"/>
</dbReference>
<dbReference type="EMBL" id="JANBUM010000244">
    <property type="protein sequence ID" value="KAJ2780567.1"/>
    <property type="molecule type" value="Genomic_DNA"/>
</dbReference>
<comment type="caution">
    <text evidence="2">The sequence shown here is derived from an EMBL/GenBank/DDBJ whole genome shotgun (WGS) entry which is preliminary data.</text>
</comment>
<dbReference type="OrthoDB" id="1861185at2759"/>
<dbReference type="PROSITE" id="PS50162">
    <property type="entry name" value="RECA_2"/>
    <property type="match status" value="1"/>
</dbReference>
<dbReference type="GO" id="GO:0090656">
    <property type="term" value="P:t-circle formation"/>
    <property type="evidence" value="ECO:0007669"/>
    <property type="project" value="TreeGrafter"/>
</dbReference>
<proteinExistence type="predicted"/>
<name>A0A9W8H8Z2_9FUNG</name>